<name>A0ABW4LGM5_9MICO</name>
<dbReference type="EMBL" id="JBHUEA010000023">
    <property type="protein sequence ID" value="MFD1722586.1"/>
    <property type="molecule type" value="Genomic_DNA"/>
</dbReference>
<gene>
    <name evidence="1" type="ORF">ACFSBI_13605</name>
</gene>
<evidence type="ECO:0000313" key="2">
    <source>
        <dbReference type="Proteomes" id="UP001597347"/>
    </source>
</evidence>
<proteinExistence type="predicted"/>
<reference evidence="2" key="1">
    <citation type="journal article" date="2019" name="Int. J. Syst. Evol. Microbiol.">
        <title>The Global Catalogue of Microorganisms (GCM) 10K type strain sequencing project: providing services to taxonomists for standard genome sequencing and annotation.</title>
        <authorList>
            <consortium name="The Broad Institute Genomics Platform"/>
            <consortium name="The Broad Institute Genome Sequencing Center for Infectious Disease"/>
            <person name="Wu L."/>
            <person name="Ma J."/>
        </authorList>
    </citation>
    <scope>NUCLEOTIDE SEQUENCE [LARGE SCALE GENOMIC DNA]</scope>
    <source>
        <strain evidence="2">CGMCC 1.12471</strain>
    </source>
</reference>
<organism evidence="1 2">
    <name type="scientific">Amnibacterium endophyticum</name>
    <dbReference type="NCBI Taxonomy" id="2109337"/>
    <lineage>
        <taxon>Bacteria</taxon>
        <taxon>Bacillati</taxon>
        <taxon>Actinomycetota</taxon>
        <taxon>Actinomycetes</taxon>
        <taxon>Micrococcales</taxon>
        <taxon>Microbacteriaceae</taxon>
        <taxon>Amnibacterium</taxon>
    </lineage>
</organism>
<sequence length="139" mass="15115">MAEGLERFEAAQDEGGTYERAMAEVAAGAKRGHWMWFVYPQLAGLGQSPTARFYAIRDEAEARALLAHPVLGPRLRRAMRTAADAPARSAEALLGGIDAVKLRSSATLFGRVAPEEPVFGEVLDRWYGGEEDRATLALL</sequence>
<dbReference type="Pfam" id="PF08837">
    <property type="entry name" value="DUF1810"/>
    <property type="match status" value="1"/>
</dbReference>
<comment type="caution">
    <text evidence="1">The sequence shown here is derived from an EMBL/GenBank/DDBJ whole genome shotgun (WGS) entry which is preliminary data.</text>
</comment>
<dbReference type="PIRSF" id="PIRSF008546">
    <property type="entry name" value="UCP008546"/>
    <property type="match status" value="1"/>
</dbReference>
<protein>
    <submittedName>
        <fullName evidence="1">DUF1810 domain-containing protein</fullName>
    </submittedName>
</protein>
<dbReference type="Gene3D" id="1.25.40.380">
    <property type="entry name" value="Protein of unknown function DUF1810"/>
    <property type="match status" value="1"/>
</dbReference>
<dbReference type="SUPFAM" id="SSF140736">
    <property type="entry name" value="Rv1873-like"/>
    <property type="match status" value="1"/>
</dbReference>
<keyword evidence="2" id="KW-1185">Reference proteome</keyword>
<evidence type="ECO:0000313" key="1">
    <source>
        <dbReference type="EMBL" id="MFD1722586.1"/>
    </source>
</evidence>
<accession>A0ABW4LGM5</accession>
<dbReference type="InterPro" id="IPR014937">
    <property type="entry name" value="DUF1810"/>
</dbReference>
<dbReference type="Proteomes" id="UP001597347">
    <property type="component" value="Unassembled WGS sequence"/>
</dbReference>
<dbReference type="InterPro" id="IPR036287">
    <property type="entry name" value="Rv1873-like_sf"/>
</dbReference>
<dbReference type="RefSeq" id="WP_377935814.1">
    <property type="nucleotide sequence ID" value="NZ_JBHUEA010000023.1"/>
</dbReference>